<reference evidence="1 2" key="1">
    <citation type="journal article" date="2016" name="Nat. Commun.">
        <title>Thousands of microbial genomes shed light on interconnected biogeochemical processes in an aquifer system.</title>
        <authorList>
            <person name="Anantharaman K."/>
            <person name="Brown C.T."/>
            <person name="Hug L.A."/>
            <person name="Sharon I."/>
            <person name="Castelle C.J."/>
            <person name="Probst A.J."/>
            <person name="Thomas B.C."/>
            <person name="Singh A."/>
            <person name="Wilkins M.J."/>
            <person name="Karaoz U."/>
            <person name="Brodie E.L."/>
            <person name="Williams K.H."/>
            <person name="Hubbard S.S."/>
            <person name="Banfield J.F."/>
        </authorList>
    </citation>
    <scope>NUCLEOTIDE SEQUENCE [LARGE SCALE GENOMIC DNA]</scope>
</reference>
<accession>A0A1G2P841</accession>
<proteinExistence type="predicted"/>
<organism evidence="1 2">
    <name type="scientific">Candidatus Taylorbacteria bacterium RIFCSPLOWO2_12_FULL_44_15c</name>
    <dbReference type="NCBI Taxonomy" id="1802333"/>
    <lineage>
        <taxon>Bacteria</taxon>
        <taxon>Candidatus Tayloriibacteriota</taxon>
    </lineage>
</organism>
<evidence type="ECO:0000313" key="2">
    <source>
        <dbReference type="Proteomes" id="UP000176355"/>
    </source>
</evidence>
<protein>
    <submittedName>
        <fullName evidence="1">Uncharacterized protein</fullName>
    </submittedName>
</protein>
<evidence type="ECO:0000313" key="1">
    <source>
        <dbReference type="EMBL" id="OHA43889.1"/>
    </source>
</evidence>
<dbReference type="AlphaFoldDB" id="A0A1G2P841"/>
<dbReference type="STRING" id="1802333.A3G03_01100"/>
<name>A0A1G2P841_9BACT</name>
<gene>
    <name evidence="1" type="ORF">A3G03_01100</name>
</gene>
<sequence length="75" mass="8776">MKEKYREIASALMESVERRYGVVKVIELRQECGAAAKEGLARETTCQIIARLPCWSRLKFLILYPELILPYLFRI</sequence>
<comment type="caution">
    <text evidence="1">The sequence shown here is derived from an EMBL/GenBank/DDBJ whole genome shotgun (WGS) entry which is preliminary data.</text>
</comment>
<dbReference type="Proteomes" id="UP000176355">
    <property type="component" value="Unassembled WGS sequence"/>
</dbReference>
<dbReference type="EMBL" id="MHSL01000016">
    <property type="protein sequence ID" value="OHA43889.1"/>
    <property type="molecule type" value="Genomic_DNA"/>
</dbReference>